<keyword evidence="5" id="KW-0539">Nucleus</keyword>
<dbReference type="PANTHER" id="PTHR34269:SF11">
    <property type="entry name" value="B3 DOMAIN PROTEIN"/>
    <property type="match status" value="1"/>
</dbReference>
<dbReference type="Gramene" id="C.cajan_29610.t">
    <property type="protein sequence ID" value="C.cajan_29610.t.cds1"/>
    <property type="gene ID" value="C.cajan_29610"/>
</dbReference>
<evidence type="ECO:0000256" key="4">
    <source>
        <dbReference type="ARBA" id="ARBA00023163"/>
    </source>
</evidence>
<proteinExistence type="predicted"/>
<protein>
    <submittedName>
        <fullName evidence="6">B3 domain-containing protein At2g33720 family</fullName>
    </submittedName>
</protein>
<dbReference type="SUPFAM" id="SSF101936">
    <property type="entry name" value="DNA-binding pseudobarrel domain"/>
    <property type="match status" value="1"/>
</dbReference>
<dbReference type="InterPro" id="IPR051442">
    <property type="entry name" value="B3_domain"/>
</dbReference>
<name>A0A151S2L2_CAJCA</name>
<evidence type="ECO:0000256" key="3">
    <source>
        <dbReference type="ARBA" id="ARBA00023125"/>
    </source>
</evidence>
<comment type="subcellular location">
    <subcellularLocation>
        <location evidence="1">Nucleus</location>
    </subcellularLocation>
</comment>
<dbReference type="GO" id="GO:0005634">
    <property type="term" value="C:nucleus"/>
    <property type="evidence" value="ECO:0007669"/>
    <property type="project" value="UniProtKB-SubCell"/>
</dbReference>
<gene>
    <name evidence="6" type="ORF">KK1_029229</name>
</gene>
<accession>A0A151S2L2</accession>
<dbReference type="EMBL" id="KQ483485">
    <property type="protein sequence ID" value="KYP49026.1"/>
    <property type="molecule type" value="Genomic_DNA"/>
</dbReference>
<dbReference type="InterPro" id="IPR015300">
    <property type="entry name" value="DNA-bd_pseudobarrel_sf"/>
</dbReference>
<organism evidence="6 7">
    <name type="scientific">Cajanus cajan</name>
    <name type="common">Pigeon pea</name>
    <name type="synonym">Cajanus indicus</name>
    <dbReference type="NCBI Taxonomy" id="3821"/>
    <lineage>
        <taxon>Eukaryota</taxon>
        <taxon>Viridiplantae</taxon>
        <taxon>Streptophyta</taxon>
        <taxon>Embryophyta</taxon>
        <taxon>Tracheophyta</taxon>
        <taxon>Spermatophyta</taxon>
        <taxon>Magnoliopsida</taxon>
        <taxon>eudicotyledons</taxon>
        <taxon>Gunneridae</taxon>
        <taxon>Pentapetalae</taxon>
        <taxon>rosids</taxon>
        <taxon>fabids</taxon>
        <taxon>Fabales</taxon>
        <taxon>Fabaceae</taxon>
        <taxon>Papilionoideae</taxon>
        <taxon>50 kb inversion clade</taxon>
        <taxon>NPAAA clade</taxon>
        <taxon>indigoferoid/millettioid clade</taxon>
        <taxon>Phaseoleae</taxon>
        <taxon>Cajanus</taxon>
    </lineage>
</organism>
<dbReference type="GO" id="GO:0003677">
    <property type="term" value="F:DNA binding"/>
    <property type="evidence" value="ECO:0007669"/>
    <property type="project" value="UniProtKB-KW"/>
</dbReference>
<evidence type="ECO:0000256" key="1">
    <source>
        <dbReference type="ARBA" id="ARBA00004123"/>
    </source>
</evidence>
<evidence type="ECO:0000313" key="7">
    <source>
        <dbReference type="Proteomes" id="UP000075243"/>
    </source>
</evidence>
<keyword evidence="3" id="KW-0238">DNA-binding</keyword>
<keyword evidence="4" id="KW-0804">Transcription</keyword>
<evidence type="ECO:0000256" key="5">
    <source>
        <dbReference type="ARBA" id="ARBA00023242"/>
    </source>
</evidence>
<evidence type="ECO:0000256" key="2">
    <source>
        <dbReference type="ARBA" id="ARBA00023015"/>
    </source>
</evidence>
<dbReference type="AlphaFoldDB" id="A0A151S2L2"/>
<dbReference type="Proteomes" id="UP000075243">
    <property type="component" value="Unassembled WGS sequence"/>
</dbReference>
<dbReference type="PANTHER" id="PTHR34269">
    <property type="entry name" value="TRANSCRIPTION FACTOR B3-DOMAIN FAMILY-RELATED"/>
    <property type="match status" value="1"/>
</dbReference>
<reference evidence="6" key="1">
    <citation type="journal article" date="2012" name="Nat. Biotechnol.">
        <title>Draft genome sequence of pigeonpea (Cajanus cajan), an orphan legume crop of resource-poor farmers.</title>
        <authorList>
            <person name="Varshney R.K."/>
            <person name="Chen W."/>
            <person name="Li Y."/>
            <person name="Bharti A.K."/>
            <person name="Saxena R.K."/>
            <person name="Schlueter J.A."/>
            <person name="Donoghue M.T."/>
            <person name="Azam S."/>
            <person name="Fan G."/>
            <person name="Whaley A.M."/>
            <person name="Farmer A.D."/>
            <person name="Sheridan J."/>
            <person name="Iwata A."/>
            <person name="Tuteja R."/>
            <person name="Penmetsa R.V."/>
            <person name="Wu W."/>
            <person name="Upadhyaya H.D."/>
            <person name="Yang S.P."/>
            <person name="Shah T."/>
            <person name="Saxena K.B."/>
            <person name="Michael T."/>
            <person name="McCombie W.R."/>
            <person name="Yang B."/>
            <person name="Zhang G."/>
            <person name="Yang H."/>
            <person name="Wang J."/>
            <person name="Spillane C."/>
            <person name="Cook D.R."/>
            <person name="May G.D."/>
            <person name="Xu X."/>
            <person name="Jackson S.A."/>
        </authorList>
    </citation>
    <scope>NUCLEOTIDE SEQUENCE [LARGE SCALE GENOMIC DNA]</scope>
</reference>
<dbReference type="Gene3D" id="2.40.330.10">
    <property type="entry name" value="DNA-binding pseudobarrel domain"/>
    <property type="match status" value="1"/>
</dbReference>
<keyword evidence="7" id="KW-1185">Reference proteome</keyword>
<sequence length="87" mass="10387">MDKVVLSGTASEDETEEKGYEFEVLDVDTNTKHTLRLVKRTNSIVFTGNWTKDFILRRDLKLHDFVGFYWDDIHKRYNFSVLKREDL</sequence>
<keyword evidence="2" id="KW-0805">Transcription regulation</keyword>
<evidence type="ECO:0000313" key="6">
    <source>
        <dbReference type="EMBL" id="KYP49026.1"/>
    </source>
</evidence>